<dbReference type="InterPro" id="IPR000835">
    <property type="entry name" value="HTH_MarR-typ"/>
</dbReference>
<evidence type="ECO:0000313" key="2">
    <source>
        <dbReference type="EMBL" id="HIZ04130.1"/>
    </source>
</evidence>
<sequence>MKKEELRNALMNELWRMYKMDIIVHLMEFVEGETAALGYLVRHEGMRVNPSQISEELNISRARTANILRSLRQKGLIGMEIADDDRRKMYVELTGAGRAHFSKKFAFIQHYFDIYIDAIGEQDITELIRLLKKTVDSEELLCSKQMLPEEKDDR</sequence>
<dbReference type="GO" id="GO:0003700">
    <property type="term" value="F:DNA-binding transcription factor activity"/>
    <property type="evidence" value="ECO:0007669"/>
    <property type="project" value="InterPro"/>
</dbReference>
<dbReference type="SUPFAM" id="SSF46785">
    <property type="entry name" value="Winged helix' DNA-binding domain"/>
    <property type="match status" value="1"/>
</dbReference>
<dbReference type="GO" id="GO:0006950">
    <property type="term" value="P:response to stress"/>
    <property type="evidence" value="ECO:0007669"/>
    <property type="project" value="TreeGrafter"/>
</dbReference>
<dbReference type="PANTHER" id="PTHR33164:SF43">
    <property type="entry name" value="HTH-TYPE TRANSCRIPTIONAL REPRESSOR YETL"/>
    <property type="match status" value="1"/>
</dbReference>
<dbReference type="InterPro" id="IPR039422">
    <property type="entry name" value="MarR/SlyA-like"/>
</dbReference>
<gene>
    <name evidence="2" type="ORF">H9727_07580</name>
</gene>
<feature type="domain" description="HTH marR-type" evidence="1">
    <location>
        <begin position="1"/>
        <end position="136"/>
    </location>
</feature>
<dbReference type="SMART" id="SM00347">
    <property type="entry name" value="HTH_MARR"/>
    <property type="match status" value="1"/>
</dbReference>
<reference evidence="2" key="2">
    <citation type="submission" date="2021-04" db="EMBL/GenBank/DDBJ databases">
        <authorList>
            <person name="Gilroy R."/>
        </authorList>
    </citation>
    <scope>NUCLEOTIDE SEQUENCE</scope>
    <source>
        <strain evidence="2">CHK187-5294</strain>
    </source>
</reference>
<proteinExistence type="predicted"/>
<dbReference type="Proteomes" id="UP000824132">
    <property type="component" value="Unassembled WGS sequence"/>
</dbReference>
<dbReference type="AlphaFoldDB" id="A0A9D2D079"/>
<dbReference type="PANTHER" id="PTHR33164">
    <property type="entry name" value="TRANSCRIPTIONAL REGULATOR, MARR FAMILY"/>
    <property type="match status" value="1"/>
</dbReference>
<dbReference type="PRINTS" id="PR00598">
    <property type="entry name" value="HTHMARR"/>
</dbReference>
<reference evidence="2" key="1">
    <citation type="journal article" date="2021" name="PeerJ">
        <title>Extensive microbial diversity within the chicken gut microbiome revealed by metagenomics and culture.</title>
        <authorList>
            <person name="Gilroy R."/>
            <person name="Ravi A."/>
            <person name="Getino M."/>
            <person name="Pursley I."/>
            <person name="Horton D.L."/>
            <person name="Alikhan N.F."/>
            <person name="Baker D."/>
            <person name="Gharbi K."/>
            <person name="Hall N."/>
            <person name="Watson M."/>
            <person name="Adriaenssens E.M."/>
            <person name="Foster-Nyarko E."/>
            <person name="Jarju S."/>
            <person name="Secka A."/>
            <person name="Antonio M."/>
            <person name="Oren A."/>
            <person name="Chaudhuri R.R."/>
            <person name="La Ragione R."/>
            <person name="Hildebrand F."/>
            <person name="Pallen M.J."/>
        </authorList>
    </citation>
    <scope>NUCLEOTIDE SEQUENCE</scope>
    <source>
        <strain evidence="2">CHK187-5294</strain>
    </source>
</reference>
<dbReference type="PROSITE" id="PS50995">
    <property type="entry name" value="HTH_MARR_2"/>
    <property type="match status" value="1"/>
</dbReference>
<comment type="caution">
    <text evidence="2">The sequence shown here is derived from an EMBL/GenBank/DDBJ whole genome shotgun (WGS) entry which is preliminary data.</text>
</comment>
<accession>A0A9D2D079</accession>
<name>A0A9D2D079_9FIRM</name>
<evidence type="ECO:0000313" key="3">
    <source>
        <dbReference type="Proteomes" id="UP000824132"/>
    </source>
</evidence>
<dbReference type="InterPro" id="IPR036388">
    <property type="entry name" value="WH-like_DNA-bd_sf"/>
</dbReference>
<evidence type="ECO:0000259" key="1">
    <source>
        <dbReference type="PROSITE" id="PS50995"/>
    </source>
</evidence>
<dbReference type="EMBL" id="DXCL01000046">
    <property type="protein sequence ID" value="HIZ04130.1"/>
    <property type="molecule type" value="Genomic_DNA"/>
</dbReference>
<dbReference type="InterPro" id="IPR036390">
    <property type="entry name" value="WH_DNA-bd_sf"/>
</dbReference>
<organism evidence="2 3">
    <name type="scientific">Candidatus Borkfalkia avistercoris</name>
    <dbReference type="NCBI Taxonomy" id="2838504"/>
    <lineage>
        <taxon>Bacteria</taxon>
        <taxon>Bacillati</taxon>
        <taxon>Bacillota</taxon>
        <taxon>Clostridia</taxon>
        <taxon>Christensenellales</taxon>
        <taxon>Christensenellaceae</taxon>
        <taxon>Candidatus Borkfalkia</taxon>
    </lineage>
</organism>
<protein>
    <submittedName>
        <fullName evidence="2">MarR family transcriptional regulator</fullName>
    </submittedName>
</protein>
<dbReference type="Pfam" id="PF12802">
    <property type="entry name" value="MarR_2"/>
    <property type="match status" value="1"/>
</dbReference>
<dbReference type="Gene3D" id="1.10.10.10">
    <property type="entry name" value="Winged helix-like DNA-binding domain superfamily/Winged helix DNA-binding domain"/>
    <property type="match status" value="1"/>
</dbReference>